<dbReference type="Proteomes" id="UP000192761">
    <property type="component" value="Unassembled WGS sequence"/>
</dbReference>
<evidence type="ECO:0000313" key="8">
    <source>
        <dbReference type="EMBL" id="SMC26289.1"/>
    </source>
</evidence>
<evidence type="ECO:0000313" key="9">
    <source>
        <dbReference type="Proteomes" id="UP000192761"/>
    </source>
</evidence>
<dbReference type="GO" id="GO:0007165">
    <property type="term" value="P:signal transduction"/>
    <property type="evidence" value="ECO:0007669"/>
    <property type="project" value="UniProtKB-KW"/>
</dbReference>
<keyword evidence="9" id="KW-1185">Reference proteome</keyword>
<dbReference type="RefSeq" id="WP_084091081.1">
    <property type="nucleotide sequence ID" value="NZ_FWXD01000013.1"/>
</dbReference>
<dbReference type="SMART" id="SM00304">
    <property type="entry name" value="HAMP"/>
    <property type="match status" value="1"/>
</dbReference>
<dbReference type="InterPro" id="IPR004089">
    <property type="entry name" value="MCPsignal_dom"/>
</dbReference>
<dbReference type="FunFam" id="1.10.287.950:FF:000001">
    <property type="entry name" value="Methyl-accepting chemotaxis sensory transducer"/>
    <property type="match status" value="1"/>
</dbReference>
<feature type="transmembrane region" description="Helical" evidence="5">
    <location>
        <begin position="187"/>
        <end position="207"/>
    </location>
</feature>
<feature type="transmembrane region" description="Helical" evidence="5">
    <location>
        <begin position="6"/>
        <end position="30"/>
    </location>
</feature>
<evidence type="ECO:0000256" key="1">
    <source>
        <dbReference type="ARBA" id="ARBA00004370"/>
    </source>
</evidence>
<keyword evidence="5" id="KW-0472">Membrane</keyword>
<evidence type="ECO:0000259" key="6">
    <source>
        <dbReference type="PROSITE" id="PS50111"/>
    </source>
</evidence>
<dbReference type="EMBL" id="FWXD01000013">
    <property type="protein sequence ID" value="SMC26289.1"/>
    <property type="molecule type" value="Genomic_DNA"/>
</dbReference>
<dbReference type="Pfam" id="PF12729">
    <property type="entry name" value="4HB_MCP_1"/>
    <property type="match status" value="1"/>
</dbReference>
<evidence type="ECO:0000259" key="7">
    <source>
        <dbReference type="PROSITE" id="PS50885"/>
    </source>
</evidence>
<feature type="domain" description="Methyl-accepting transducer" evidence="6">
    <location>
        <begin position="266"/>
        <end position="502"/>
    </location>
</feature>
<dbReference type="Gene3D" id="1.10.287.950">
    <property type="entry name" value="Methyl-accepting chemotaxis protein"/>
    <property type="match status" value="1"/>
</dbReference>
<name>A0A1W1XQN3_9NEIS</name>
<dbReference type="GO" id="GO:0016020">
    <property type="term" value="C:membrane"/>
    <property type="evidence" value="ECO:0007669"/>
    <property type="project" value="UniProtKB-SubCell"/>
</dbReference>
<comment type="subcellular location">
    <subcellularLocation>
        <location evidence="1">Membrane</location>
    </subcellularLocation>
</comment>
<protein>
    <submittedName>
        <fullName evidence="8">Methyl-accepting chemotaxis protein</fullName>
    </submittedName>
</protein>
<dbReference type="STRING" id="1121001.SAMN02745857_02443"/>
<organism evidence="8 9">
    <name type="scientific">Andreprevotia lacus DSM 23236</name>
    <dbReference type="NCBI Taxonomy" id="1121001"/>
    <lineage>
        <taxon>Bacteria</taxon>
        <taxon>Pseudomonadati</taxon>
        <taxon>Pseudomonadota</taxon>
        <taxon>Betaproteobacteria</taxon>
        <taxon>Neisseriales</taxon>
        <taxon>Chitinibacteraceae</taxon>
        <taxon>Andreprevotia</taxon>
    </lineage>
</organism>
<dbReference type="Pfam" id="PF00672">
    <property type="entry name" value="HAMP"/>
    <property type="match status" value="1"/>
</dbReference>
<evidence type="ECO:0000256" key="4">
    <source>
        <dbReference type="PROSITE-ProRule" id="PRU00284"/>
    </source>
</evidence>
<feature type="domain" description="HAMP" evidence="7">
    <location>
        <begin position="208"/>
        <end position="261"/>
    </location>
</feature>
<accession>A0A1W1XQN3</accession>
<evidence type="ECO:0000256" key="5">
    <source>
        <dbReference type="SAM" id="Phobius"/>
    </source>
</evidence>
<dbReference type="SUPFAM" id="SSF58104">
    <property type="entry name" value="Methyl-accepting chemotaxis protein (MCP) signaling domain"/>
    <property type="match status" value="1"/>
</dbReference>
<proteinExistence type="inferred from homology"/>
<evidence type="ECO:0000256" key="2">
    <source>
        <dbReference type="ARBA" id="ARBA00023224"/>
    </source>
</evidence>
<comment type="similarity">
    <text evidence="3">Belongs to the methyl-accepting chemotaxis (MCP) protein family.</text>
</comment>
<dbReference type="GO" id="GO:0004888">
    <property type="term" value="F:transmembrane signaling receptor activity"/>
    <property type="evidence" value="ECO:0007669"/>
    <property type="project" value="InterPro"/>
</dbReference>
<dbReference type="PRINTS" id="PR00260">
    <property type="entry name" value="CHEMTRNSDUCR"/>
</dbReference>
<dbReference type="InterPro" id="IPR024478">
    <property type="entry name" value="HlyB_4HB_MCP"/>
</dbReference>
<evidence type="ECO:0000256" key="3">
    <source>
        <dbReference type="ARBA" id="ARBA00029447"/>
    </source>
</evidence>
<dbReference type="AlphaFoldDB" id="A0A1W1XQN3"/>
<dbReference type="SMART" id="SM00283">
    <property type="entry name" value="MA"/>
    <property type="match status" value="1"/>
</dbReference>
<dbReference type="CDD" id="cd06225">
    <property type="entry name" value="HAMP"/>
    <property type="match status" value="1"/>
</dbReference>
<dbReference type="InterPro" id="IPR004090">
    <property type="entry name" value="Chemotax_Me-accpt_rcpt"/>
</dbReference>
<dbReference type="OrthoDB" id="9179351at2"/>
<dbReference type="CDD" id="cd11386">
    <property type="entry name" value="MCP_signal"/>
    <property type="match status" value="1"/>
</dbReference>
<gene>
    <name evidence="8" type="ORF">SAMN02745857_02443</name>
</gene>
<dbReference type="PROSITE" id="PS50111">
    <property type="entry name" value="CHEMOTAXIS_TRANSDUC_2"/>
    <property type="match status" value="1"/>
</dbReference>
<sequence length="538" mass="57094">MKISTRLYALCGLGVGAVIVLALVSGIMLARIRSDSTEMLDDTVPSVQSLALVQQQFMQSRMSVYQHLLQSDMAEKDKTEASLNNLHGEIGKQFDTYLKQYVSDPTDEGNIKKARDEVDKYFTLVPEIIKLSKDGNYGDAQTAISSKVGPQADLALAALKIASDYNVKLLADSRTSVRSAISTGQTFGIVLPILAAIAVFLVGTLIVRGVTGPLQQLRDAVVRLSSDYDFTRRLNAQGDDEVNQTLHAFNRLLDAMQGSFRQLHQVGSSLGQSANELADASSRMSSASRNVSESTSGMAAAVEEMTVSVTHVADRAGSADDQAREAGKLAGSGGEVIENTIAKINGIAETVQSAAGQIESLKERTASINAVVSVIKEIADQTNLLALNAAIEAARAGESGRGFAVVADEVRKLAERTALSTQEIAGTVGAIQSEASQTVTSMQSAVAQVTAGVAQAQQASGAIRQIRAGSDQVVNQVSEISAAMREQSAASTSIAQQIERVAHMSEESNANASRTATSAEQLRQISRQLQETISRYRV</sequence>
<keyword evidence="5" id="KW-0812">Transmembrane</keyword>
<dbReference type="InterPro" id="IPR003660">
    <property type="entry name" value="HAMP_dom"/>
</dbReference>
<dbReference type="PANTHER" id="PTHR32089:SF112">
    <property type="entry name" value="LYSOZYME-LIKE PROTEIN-RELATED"/>
    <property type="match status" value="1"/>
</dbReference>
<reference evidence="8 9" key="1">
    <citation type="submission" date="2017-04" db="EMBL/GenBank/DDBJ databases">
        <authorList>
            <person name="Afonso C.L."/>
            <person name="Miller P.J."/>
            <person name="Scott M.A."/>
            <person name="Spackman E."/>
            <person name="Goraichik I."/>
            <person name="Dimitrov K.M."/>
            <person name="Suarez D.L."/>
            <person name="Swayne D.E."/>
        </authorList>
    </citation>
    <scope>NUCLEOTIDE SEQUENCE [LARGE SCALE GENOMIC DNA]</scope>
    <source>
        <strain evidence="8 9">DSM 23236</strain>
    </source>
</reference>
<dbReference type="PROSITE" id="PS50885">
    <property type="entry name" value="HAMP"/>
    <property type="match status" value="1"/>
</dbReference>
<keyword evidence="2 4" id="KW-0807">Transducer</keyword>
<dbReference type="PANTHER" id="PTHR32089">
    <property type="entry name" value="METHYL-ACCEPTING CHEMOTAXIS PROTEIN MCPB"/>
    <property type="match status" value="1"/>
</dbReference>
<dbReference type="Pfam" id="PF00015">
    <property type="entry name" value="MCPsignal"/>
    <property type="match status" value="1"/>
</dbReference>
<dbReference type="GO" id="GO:0006935">
    <property type="term" value="P:chemotaxis"/>
    <property type="evidence" value="ECO:0007669"/>
    <property type="project" value="InterPro"/>
</dbReference>
<keyword evidence="5" id="KW-1133">Transmembrane helix</keyword>